<organism evidence="1 2">
    <name type="scientific">Diploscapter pachys</name>
    <dbReference type="NCBI Taxonomy" id="2018661"/>
    <lineage>
        <taxon>Eukaryota</taxon>
        <taxon>Metazoa</taxon>
        <taxon>Ecdysozoa</taxon>
        <taxon>Nematoda</taxon>
        <taxon>Chromadorea</taxon>
        <taxon>Rhabditida</taxon>
        <taxon>Rhabditina</taxon>
        <taxon>Rhabditomorpha</taxon>
        <taxon>Rhabditoidea</taxon>
        <taxon>Rhabditidae</taxon>
        <taxon>Diploscapter</taxon>
    </lineage>
</organism>
<name>A0A2A2LDX3_9BILA</name>
<accession>A0A2A2LDX3</accession>
<keyword evidence="2" id="KW-1185">Reference proteome</keyword>
<dbReference type="AlphaFoldDB" id="A0A2A2LDX3"/>
<sequence>MSTTGRCVLRSSVAMRSRSLRPCNRLCIPLRHCNMLSYAYLFGENAALSIRMFLDPLEGFQSLQSLANHSPRASLEVVWAHTTTQFSTVDHLQSAHSCNMHIVLSSILPF</sequence>
<comment type="caution">
    <text evidence="1">The sequence shown here is derived from an EMBL/GenBank/DDBJ whole genome shotgun (WGS) entry which is preliminary data.</text>
</comment>
<dbReference type="EMBL" id="LIAE01006873">
    <property type="protein sequence ID" value="PAV84278.1"/>
    <property type="molecule type" value="Genomic_DNA"/>
</dbReference>
<protein>
    <submittedName>
        <fullName evidence="1">Uncharacterized protein</fullName>
    </submittedName>
</protein>
<evidence type="ECO:0000313" key="1">
    <source>
        <dbReference type="EMBL" id="PAV84278.1"/>
    </source>
</evidence>
<proteinExistence type="predicted"/>
<evidence type="ECO:0000313" key="2">
    <source>
        <dbReference type="Proteomes" id="UP000218231"/>
    </source>
</evidence>
<dbReference type="Proteomes" id="UP000218231">
    <property type="component" value="Unassembled WGS sequence"/>
</dbReference>
<reference evidence="1 2" key="1">
    <citation type="journal article" date="2017" name="Curr. Biol.">
        <title>Genome architecture and evolution of a unichromosomal asexual nematode.</title>
        <authorList>
            <person name="Fradin H."/>
            <person name="Zegar C."/>
            <person name="Gutwein M."/>
            <person name="Lucas J."/>
            <person name="Kovtun M."/>
            <person name="Corcoran D."/>
            <person name="Baugh L.R."/>
            <person name="Kiontke K."/>
            <person name="Gunsalus K."/>
            <person name="Fitch D.H."/>
            <person name="Piano F."/>
        </authorList>
    </citation>
    <scope>NUCLEOTIDE SEQUENCE [LARGE SCALE GENOMIC DNA]</scope>
    <source>
        <strain evidence="1">PF1309</strain>
    </source>
</reference>
<gene>
    <name evidence="1" type="ORF">WR25_16861</name>
</gene>